<dbReference type="PANTHER" id="PTHR12110:SF41">
    <property type="entry name" value="INOSOSE DEHYDRATASE"/>
    <property type="match status" value="1"/>
</dbReference>
<dbReference type="PANTHER" id="PTHR12110">
    <property type="entry name" value="HYDROXYPYRUVATE ISOMERASE"/>
    <property type="match status" value="1"/>
</dbReference>
<keyword evidence="3" id="KW-1185">Reference proteome</keyword>
<name>A0ABV8S3N4_9BACL</name>
<dbReference type="EMBL" id="JBHSED010000003">
    <property type="protein sequence ID" value="MFC4302173.1"/>
    <property type="molecule type" value="Genomic_DNA"/>
</dbReference>
<dbReference type="Proteomes" id="UP001595755">
    <property type="component" value="Unassembled WGS sequence"/>
</dbReference>
<gene>
    <name evidence="2" type="ORF">ACFO1S_01815</name>
</gene>
<dbReference type="RefSeq" id="WP_204600942.1">
    <property type="nucleotide sequence ID" value="NZ_JBHSED010000003.1"/>
</dbReference>
<sequence>MGLELGLQLYSVRQAYKHDVTATLERVAEIGYKNLELALQNRDANLNAGGLSASEFRKRMERLGLKTVSCHAMVHGEDSLPPLLDFLTEVGSPTLIIPIAFFESRRQTLEYCDKLNRYGEAARKKGIDFYYHNHFQEFQRFEGEMIMDTMLAHTDPSLVKFELDTYWTVRGGEDPLQWLDKLGERCDLVHQKDLPASVSAVNYFDVYGKDSRITLDTLYQTQDPAQFTESGEGVLDIGAYIGKLRSLGHAKTIFVEQDMTSRDEFESVSISYRNMTKLLGE</sequence>
<feature type="domain" description="Xylose isomerase-like TIM barrel" evidence="1">
    <location>
        <begin position="24"/>
        <end position="257"/>
    </location>
</feature>
<proteinExistence type="predicted"/>
<protein>
    <submittedName>
        <fullName evidence="2">Sugar phosphate isomerase/epimerase family protein</fullName>
    </submittedName>
</protein>
<accession>A0ABV8S3N4</accession>
<comment type="caution">
    <text evidence="2">The sequence shown here is derived from an EMBL/GenBank/DDBJ whole genome shotgun (WGS) entry which is preliminary data.</text>
</comment>
<dbReference type="SUPFAM" id="SSF51658">
    <property type="entry name" value="Xylose isomerase-like"/>
    <property type="match status" value="1"/>
</dbReference>
<evidence type="ECO:0000259" key="1">
    <source>
        <dbReference type="Pfam" id="PF01261"/>
    </source>
</evidence>
<evidence type="ECO:0000313" key="3">
    <source>
        <dbReference type="Proteomes" id="UP001595755"/>
    </source>
</evidence>
<dbReference type="InterPro" id="IPR050312">
    <property type="entry name" value="IolE/XylAMocC-like"/>
</dbReference>
<dbReference type="Pfam" id="PF01261">
    <property type="entry name" value="AP_endonuc_2"/>
    <property type="match status" value="1"/>
</dbReference>
<dbReference type="GO" id="GO:0016853">
    <property type="term" value="F:isomerase activity"/>
    <property type="evidence" value="ECO:0007669"/>
    <property type="project" value="UniProtKB-KW"/>
</dbReference>
<evidence type="ECO:0000313" key="2">
    <source>
        <dbReference type="EMBL" id="MFC4302173.1"/>
    </source>
</evidence>
<reference evidence="3" key="1">
    <citation type="journal article" date="2019" name="Int. J. Syst. Evol. Microbiol.">
        <title>The Global Catalogue of Microorganisms (GCM) 10K type strain sequencing project: providing services to taxonomists for standard genome sequencing and annotation.</title>
        <authorList>
            <consortium name="The Broad Institute Genomics Platform"/>
            <consortium name="The Broad Institute Genome Sequencing Center for Infectious Disease"/>
            <person name="Wu L."/>
            <person name="Ma J."/>
        </authorList>
    </citation>
    <scope>NUCLEOTIDE SEQUENCE [LARGE SCALE GENOMIC DNA]</scope>
    <source>
        <strain evidence="3">CGMCC 4.1641</strain>
    </source>
</reference>
<organism evidence="2 3">
    <name type="scientific">Cohnella boryungensis</name>
    <dbReference type="NCBI Taxonomy" id="768479"/>
    <lineage>
        <taxon>Bacteria</taxon>
        <taxon>Bacillati</taxon>
        <taxon>Bacillota</taxon>
        <taxon>Bacilli</taxon>
        <taxon>Bacillales</taxon>
        <taxon>Paenibacillaceae</taxon>
        <taxon>Cohnella</taxon>
    </lineage>
</organism>
<keyword evidence="2" id="KW-0413">Isomerase</keyword>
<dbReference type="Gene3D" id="3.20.20.150">
    <property type="entry name" value="Divalent-metal-dependent TIM barrel enzymes"/>
    <property type="match status" value="1"/>
</dbReference>
<dbReference type="InterPro" id="IPR036237">
    <property type="entry name" value="Xyl_isomerase-like_sf"/>
</dbReference>
<dbReference type="InterPro" id="IPR013022">
    <property type="entry name" value="Xyl_isomerase-like_TIM-brl"/>
</dbReference>